<keyword evidence="3" id="KW-1185">Reference proteome</keyword>
<dbReference type="Proteomes" id="UP001189429">
    <property type="component" value="Unassembled WGS sequence"/>
</dbReference>
<protein>
    <submittedName>
        <fullName evidence="2">Uncharacterized protein</fullName>
    </submittedName>
</protein>
<evidence type="ECO:0000313" key="3">
    <source>
        <dbReference type="Proteomes" id="UP001189429"/>
    </source>
</evidence>
<organism evidence="2 3">
    <name type="scientific">Prorocentrum cordatum</name>
    <dbReference type="NCBI Taxonomy" id="2364126"/>
    <lineage>
        <taxon>Eukaryota</taxon>
        <taxon>Sar</taxon>
        <taxon>Alveolata</taxon>
        <taxon>Dinophyceae</taxon>
        <taxon>Prorocentrales</taxon>
        <taxon>Prorocentraceae</taxon>
        <taxon>Prorocentrum</taxon>
    </lineage>
</organism>
<evidence type="ECO:0000256" key="1">
    <source>
        <dbReference type="SAM" id="SignalP"/>
    </source>
</evidence>
<gene>
    <name evidence="2" type="ORF">PCOR1329_LOCUS44632</name>
</gene>
<keyword evidence="1" id="KW-0732">Signal</keyword>
<feature type="signal peptide" evidence="1">
    <location>
        <begin position="1"/>
        <end position="24"/>
    </location>
</feature>
<reference evidence="2" key="1">
    <citation type="submission" date="2023-10" db="EMBL/GenBank/DDBJ databases">
        <authorList>
            <person name="Chen Y."/>
            <person name="Shah S."/>
            <person name="Dougan E. K."/>
            <person name="Thang M."/>
            <person name="Chan C."/>
        </authorList>
    </citation>
    <scope>NUCLEOTIDE SEQUENCE [LARGE SCALE GENOMIC DNA]</scope>
</reference>
<evidence type="ECO:0000313" key="2">
    <source>
        <dbReference type="EMBL" id="CAK0853022.1"/>
    </source>
</evidence>
<feature type="chain" id="PRO_5047320210" evidence="1">
    <location>
        <begin position="25"/>
        <end position="119"/>
    </location>
</feature>
<dbReference type="EMBL" id="CAUYUJ010015366">
    <property type="protein sequence ID" value="CAK0853022.1"/>
    <property type="molecule type" value="Genomic_DNA"/>
</dbReference>
<comment type="caution">
    <text evidence="2">The sequence shown here is derived from an EMBL/GenBank/DDBJ whole genome shotgun (WGS) entry which is preliminary data.</text>
</comment>
<accession>A0ABN9U2J5</accession>
<proteinExistence type="predicted"/>
<sequence>MCSRVCSWWLDVVLPCFKIQLAMTEARMCLCTIVNKICDIGRAIDRGSGLGPPTAAAGAARLEAAPPPGLGPTEVEETAAAAARVHNLALVCALARAGGRAAEAELAALLHVRTGGKRR</sequence>
<name>A0ABN9U2J5_9DINO</name>